<comment type="pathway">
    <text evidence="6">Carbohydrate metabolism; D-tagatose 6-phosphate degradation; D-glyceraldehyde 3-phosphate and glycerone phosphate from D-tagatose 6-phosphate: step 1/2.</text>
</comment>
<dbReference type="GO" id="GO:0008443">
    <property type="term" value="F:phosphofructokinase activity"/>
    <property type="evidence" value="ECO:0007669"/>
    <property type="project" value="TreeGrafter"/>
</dbReference>
<reference evidence="8 9" key="1">
    <citation type="submission" date="2019-05" db="EMBL/GenBank/DDBJ databases">
        <title>Genome-based reclassification of Lactobacillus casei as Lactobacillus casei subsp. casei. subsp.nov., description of Lactobacillus casei subsp. zeae subsp. nov., and emended description of Lactobacillus casei.</title>
        <authorList>
            <person name="Huang C.-H."/>
        </authorList>
    </citation>
    <scope>NUCLEOTIDE SEQUENCE [LARGE SCALE GENOMIC DNA]</scope>
    <source>
        <strain evidence="8 9">CRBIP24.58</strain>
    </source>
</reference>
<dbReference type="PANTHER" id="PTHR46566">
    <property type="entry name" value="1-PHOSPHOFRUCTOKINASE-RELATED"/>
    <property type="match status" value="1"/>
</dbReference>
<dbReference type="CDD" id="cd01164">
    <property type="entry name" value="FruK_PfkB_like"/>
    <property type="match status" value="1"/>
</dbReference>
<keyword evidence="5 6" id="KW-0067">ATP-binding</keyword>
<comment type="catalytic activity">
    <reaction evidence="6">
        <text>D-tagatofuranose 6-phosphate + ATP = D-tagatofuranose 1,6-bisphosphate + ADP + H(+)</text>
        <dbReference type="Rhea" id="RHEA:12420"/>
        <dbReference type="ChEBI" id="CHEBI:15378"/>
        <dbReference type="ChEBI" id="CHEBI:30616"/>
        <dbReference type="ChEBI" id="CHEBI:58694"/>
        <dbReference type="ChEBI" id="CHEBI:58695"/>
        <dbReference type="ChEBI" id="CHEBI:456216"/>
        <dbReference type="EC" id="2.7.1.144"/>
    </reaction>
</comment>
<dbReference type="PANTHER" id="PTHR46566:SF5">
    <property type="entry name" value="1-PHOSPHOFRUCTOKINASE"/>
    <property type="match status" value="1"/>
</dbReference>
<proteinExistence type="inferred from homology"/>
<dbReference type="SUPFAM" id="SSF53613">
    <property type="entry name" value="Ribokinase-like"/>
    <property type="match status" value="1"/>
</dbReference>
<keyword evidence="6" id="KW-0423">Lactose metabolism</keyword>
<accession>A0A5R8LYK1</accession>
<evidence type="ECO:0000256" key="4">
    <source>
        <dbReference type="ARBA" id="ARBA00022777"/>
    </source>
</evidence>
<dbReference type="Pfam" id="PF00294">
    <property type="entry name" value="PfkB"/>
    <property type="match status" value="1"/>
</dbReference>
<evidence type="ECO:0000256" key="6">
    <source>
        <dbReference type="PIRNR" id="PIRNR000535"/>
    </source>
</evidence>
<evidence type="ECO:0000256" key="5">
    <source>
        <dbReference type="ARBA" id="ARBA00022840"/>
    </source>
</evidence>
<dbReference type="PROSITE" id="PS00584">
    <property type="entry name" value="PFKB_KINASES_2"/>
    <property type="match status" value="1"/>
</dbReference>
<dbReference type="AlphaFoldDB" id="A0A5R8LYK1"/>
<dbReference type="UniPathway" id="UPA00704">
    <property type="reaction ID" value="UER00715"/>
</dbReference>
<feature type="domain" description="Carbohydrate kinase PfkB" evidence="7">
    <location>
        <begin position="11"/>
        <end position="293"/>
    </location>
</feature>
<keyword evidence="2 6" id="KW-0808">Transferase</keyword>
<dbReference type="InterPro" id="IPR002173">
    <property type="entry name" value="Carboh/pur_kinase_PfkB_CS"/>
</dbReference>
<dbReference type="InterPro" id="IPR017583">
    <property type="entry name" value="Tagatose/fructose_Pkinase"/>
</dbReference>
<dbReference type="EMBL" id="VBWN01000003">
    <property type="protein sequence ID" value="TLF42424.1"/>
    <property type="molecule type" value="Genomic_DNA"/>
</dbReference>
<organism evidence="8 9">
    <name type="scientific">Lacticaseibacillus zeae</name>
    <name type="common">Lactobacillus zeae</name>
    <dbReference type="NCBI Taxonomy" id="57037"/>
    <lineage>
        <taxon>Bacteria</taxon>
        <taxon>Bacillati</taxon>
        <taxon>Bacillota</taxon>
        <taxon>Bacilli</taxon>
        <taxon>Lactobacillales</taxon>
        <taxon>Lactobacillaceae</taxon>
        <taxon>Lacticaseibacillus</taxon>
    </lineage>
</organism>
<dbReference type="NCBIfam" id="TIGR03168">
    <property type="entry name" value="1-PFK"/>
    <property type="match status" value="1"/>
</dbReference>
<name>A0A5R8LYK1_LACZE</name>
<evidence type="ECO:0000256" key="2">
    <source>
        <dbReference type="ARBA" id="ARBA00022679"/>
    </source>
</evidence>
<keyword evidence="3 6" id="KW-0547">Nucleotide-binding</keyword>
<evidence type="ECO:0000313" key="8">
    <source>
        <dbReference type="EMBL" id="TLF42424.1"/>
    </source>
</evidence>
<evidence type="ECO:0000256" key="1">
    <source>
        <dbReference type="ARBA" id="ARBA00005380"/>
    </source>
</evidence>
<dbReference type="InterPro" id="IPR011611">
    <property type="entry name" value="PfkB_dom"/>
</dbReference>
<dbReference type="GO" id="GO:0005524">
    <property type="term" value="F:ATP binding"/>
    <property type="evidence" value="ECO:0007669"/>
    <property type="project" value="UniProtKB-KW"/>
</dbReference>
<sequence>MLLTITTNPSIDVVYQTKSFELGVTNREISHYQVIGGKGINAGRVAAILSGEKEVVAATGFVGADNSTGITQDLREHGVIDKMIQVPGKTRFCYTIIDGEGQKTELNEVGQAISIQEANQLLKQISSLSNLSGVSINGSLAPNLPEDFYSQVIRVVRENNPQAKVVLDTSGVALKSVLKGEYLPDYIKPNNEELGELLGTNVIEEDNAVLSALTNPIFKNIPNVLVSMGAQGGIAKIGVKNPRYYKITISAQPAINTEGSGDATVGGILSALARGESSVDIIRSGMGAGMANAVEAKTGFVQRSNFDRFLKNDQDIKIQTVKAMPASAL</sequence>
<protein>
    <recommendedName>
        <fullName evidence="6">Tagatose-6-phosphate kinase</fullName>
        <ecNumber evidence="6">2.7.1.144</ecNumber>
    </recommendedName>
</protein>
<comment type="caution">
    <text evidence="8">The sequence shown here is derived from an EMBL/GenBank/DDBJ whole genome shotgun (WGS) entry which is preliminary data.</text>
</comment>
<dbReference type="EC" id="2.7.1.144" evidence="6"/>
<evidence type="ECO:0000259" key="7">
    <source>
        <dbReference type="Pfam" id="PF00294"/>
    </source>
</evidence>
<evidence type="ECO:0000313" key="9">
    <source>
        <dbReference type="Proteomes" id="UP000307781"/>
    </source>
</evidence>
<dbReference type="GO" id="GO:0005829">
    <property type="term" value="C:cytosol"/>
    <property type="evidence" value="ECO:0007669"/>
    <property type="project" value="TreeGrafter"/>
</dbReference>
<dbReference type="GO" id="GO:2001059">
    <property type="term" value="P:D-tagatose 6-phosphate catabolic process"/>
    <property type="evidence" value="ECO:0007669"/>
    <property type="project" value="UniProtKB-UniPathway"/>
</dbReference>
<evidence type="ECO:0000256" key="3">
    <source>
        <dbReference type="ARBA" id="ARBA00022741"/>
    </source>
</evidence>
<dbReference type="GO" id="GO:0005988">
    <property type="term" value="P:lactose metabolic process"/>
    <property type="evidence" value="ECO:0007669"/>
    <property type="project" value="UniProtKB-KW"/>
</dbReference>
<dbReference type="RefSeq" id="WP_138117842.1">
    <property type="nucleotide sequence ID" value="NZ_VBWN01000003.1"/>
</dbReference>
<comment type="similarity">
    <text evidence="6">Belongs to the carbohydrate kinase PfkB family. LacC subfamily.</text>
</comment>
<gene>
    <name evidence="8" type="ORF">FEI14_05905</name>
</gene>
<dbReference type="Gene3D" id="3.40.1190.20">
    <property type="match status" value="1"/>
</dbReference>
<keyword evidence="4 8" id="KW-0418">Kinase</keyword>
<dbReference type="GO" id="GO:0009024">
    <property type="term" value="F:tagatose-6-phosphate kinase activity"/>
    <property type="evidence" value="ECO:0007669"/>
    <property type="project" value="UniProtKB-EC"/>
</dbReference>
<dbReference type="Proteomes" id="UP000307781">
    <property type="component" value="Unassembled WGS sequence"/>
</dbReference>
<dbReference type="InterPro" id="IPR029056">
    <property type="entry name" value="Ribokinase-like"/>
</dbReference>
<dbReference type="PIRSF" id="PIRSF000535">
    <property type="entry name" value="1PFK/6PFK/LacC"/>
    <property type="match status" value="1"/>
</dbReference>
<comment type="similarity">
    <text evidence="1">Belongs to the carbohydrate kinase pfkB family.</text>
</comment>